<dbReference type="GO" id="GO:0004659">
    <property type="term" value="F:prenyltransferase activity"/>
    <property type="evidence" value="ECO:0007669"/>
    <property type="project" value="InterPro"/>
</dbReference>
<evidence type="ECO:0000256" key="2">
    <source>
        <dbReference type="ARBA" id="ARBA00006706"/>
    </source>
</evidence>
<dbReference type="SFLD" id="SFLDG01017">
    <property type="entry name" value="Polyprenyl_Transferase_Like"/>
    <property type="match status" value="1"/>
</dbReference>
<dbReference type="GO" id="GO:0008299">
    <property type="term" value="P:isoprenoid biosynthetic process"/>
    <property type="evidence" value="ECO:0007669"/>
    <property type="project" value="InterPro"/>
</dbReference>
<dbReference type="GO" id="GO:0046872">
    <property type="term" value="F:metal ion binding"/>
    <property type="evidence" value="ECO:0007669"/>
    <property type="project" value="UniProtKB-KW"/>
</dbReference>
<evidence type="ECO:0000256" key="5">
    <source>
        <dbReference type="ARBA" id="ARBA00022842"/>
    </source>
</evidence>
<name>A0A2G9Z081_9BACT</name>
<dbReference type="Gene3D" id="1.10.600.10">
    <property type="entry name" value="Farnesyl Diphosphate Synthase"/>
    <property type="match status" value="1"/>
</dbReference>
<comment type="similarity">
    <text evidence="2 6">Belongs to the FPP/GGPP synthase family.</text>
</comment>
<dbReference type="InterPro" id="IPR008949">
    <property type="entry name" value="Isoprenoid_synthase_dom_sf"/>
</dbReference>
<dbReference type="PANTHER" id="PTHR12001">
    <property type="entry name" value="GERANYLGERANYL PYROPHOSPHATE SYNTHASE"/>
    <property type="match status" value="1"/>
</dbReference>
<evidence type="ECO:0000313" key="8">
    <source>
        <dbReference type="Proteomes" id="UP000228681"/>
    </source>
</evidence>
<dbReference type="SFLD" id="SFLDS00005">
    <property type="entry name" value="Isoprenoid_Synthase_Type_I"/>
    <property type="match status" value="1"/>
</dbReference>
<evidence type="ECO:0000256" key="1">
    <source>
        <dbReference type="ARBA" id="ARBA00001946"/>
    </source>
</evidence>
<dbReference type="InterPro" id="IPR000092">
    <property type="entry name" value="Polyprenyl_synt"/>
</dbReference>
<keyword evidence="3 6" id="KW-0808">Transferase</keyword>
<accession>A0A2G9Z081</accession>
<protein>
    <recommendedName>
        <fullName evidence="9">Polyprenyl synthetase</fullName>
    </recommendedName>
</protein>
<dbReference type="SUPFAM" id="SSF48576">
    <property type="entry name" value="Terpenoid synthases"/>
    <property type="match status" value="1"/>
</dbReference>
<dbReference type="PROSITE" id="PS00723">
    <property type="entry name" value="POLYPRENYL_SYNTHASE_1"/>
    <property type="match status" value="1"/>
</dbReference>
<reference evidence="7 8" key="1">
    <citation type="submission" date="2017-09" db="EMBL/GenBank/DDBJ databases">
        <title>Depth-based differentiation of microbial function through sediment-hosted aquifers and enrichment of novel symbionts in the deep terrestrial subsurface.</title>
        <authorList>
            <person name="Probst A.J."/>
            <person name="Ladd B."/>
            <person name="Jarett J.K."/>
            <person name="Geller-Mcgrath D.E."/>
            <person name="Sieber C.M."/>
            <person name="Emerson J.B."/>
            <person name="Anantharaman K."/>
            <person name="Thomas B.C."/>
            <person name="Malmstrom R."/>
            <person name="Stieglmeier M."/>
            <person name="Klingl A."/>
            <person name="Woyke T."/>
            <person name="Ryan C.M."/>
            <person name="Banfield J.F."/>
        </authorList>
    </citation>
    <scope>NUCLEOTIDE SEQUENCE [LARGE SCALE GENOMIC DNA]</scope>
    <source>
        <strain evidence="7">CG23_combo_of_CG06-09_8_20_14_all_36_12</strain>
    </source>
</reference>
<keyword evidence="5" id="KW-0460">Magnesium</keyword>
<evidence type="ECO:0000313" key="7">
    <source>
        <dbReference type="EMBL" id="PIP24877.1"/>
    </source>
</evidence>
<dbReference type="Proteomes" id="UP000228681">
    <property type="component" value="Unassembled WGS sequence"/>
</dbReference>
<comment type="caution">
    <text evidence="7">The sequence shown here is derived from an EMBL/GenBank/DDBJ whole genome shotgun (WGS) entry which is preliminary data.</text>
</comment>
<dbReference type="Pfam" id="PF00348">
    <property type="entry name" value="polyprenyl_synt"/>
    <property type="match status" value="1"/>
</dbReference>
<proteinExistence type="inferred from homology"/>
<keyword evidence="4" id="KW-0479">Metal-binding</keyword>
<evidence type="ECO:0000256" key="3">
    <source>
        <dbReference type="ARBA" id="ARBA00022679"/>
    </source>
</evidence>
<evidence type="ECO:0008006" key="9">
    <source>
        <dbReference type="Google" id="ProtNLM"/>
    </source>
</evidence>
<evidence type="ECO:0000256" key="4">
    <source>
        <dbReference type="ARBA" id="ARBA00022723"/>
    </source>
</evidence>
<dbReference type="InterPro" id="IPR033749">
    <property type="entry name" value="Polyprenyl_synt_CS"/>
</dbReference>
<dbReference type="EMBL" id="PCRS01000031">
    <property type="protein sequence ID" value="PIP24877.1"/>
    <property type="molecule type" value="Genomic_DNA"/>
</dbReference>
<evidence type="ECO:0000256" key="6">
    <source>
        <dbReference type="RuleBase" id="RU004466"/>
    </source>
</evidence>
<dbReference type="AlphaFoldDB" id="A0A2G9Z081"/>
<comment type="cofactor">
    <cofactor evidence="1">
        <name>Mg(2+)</name>
        <dbReference type="ChEBI" id="CHEBI:18420"/>
    </cofactor>
</comment>
<dbReference type="PANTHER" id="PTHR12001:SF85">
    <property type="entry name" value="SHORT CHAIN ISOPRENYL DIPHOSPHATE SYNTHASE"/>
    <property type="match status" value="1"/>
</dbReference>
<organism evidence="7 8">
    <name type="scientific">Candidatus Nealsonbacteria bacterium CG23_combo_of_CG06-09_8_20_14_all_36_12</name>
    <dbReference type="NCBI Taxonomy" id="1974718"/>
    <lineage>
        <taxon>Bacteria</taxon>
        <taxon>Candidatus Nealsoniibacteriota</taxon>
    </lineage>
</organism>
<dbReference type="CDD" id="cd00685">
    <property type="entry name" value="Trans_IPPS_HT"/>
    <property type="match status" value="1"/>
</dbReference>
<sequence length="397" mass="45045">MVKLAYQGQKLLPISKTKEKYLPKKINLATKDLVRIEKTFSRLISEKKDDGLGQEKTMDSNGLNLFFKDIGQIIDPVIKDFLSVYTDEKTRKIVACQIDVGGKRLRPALAVLSCLLCGGKIKDVLYPAVGLEIAHNYSLIIDDIIDNSNMRRGKLTAWAKYGESIANCIAIDYSAAIFQAANRSKKPIEISEIFAKTMKTAVDGEILDILLGQRSRKKELYVLENKYQNVTDKDYFEMVHKKTAAFLQTCCQVGGICADATDKEIEHLKNVGFNLGVAGQIKDDILDIFGEEEKFGKEIGKDIKEGKQGNIAILFALQEFSHRDKERFLNIMKKDRVSNSDIKTAISLIRKTNSYQKSLQKGREFVEKAKKELELLPKNKWNAFLRLFADFIIERER</sequence>
<gene>
    <name evidence="7" type="ORF">COX34_01790</name>
</gene>